<dbReference type="VEuPathDB" id="FungiDB:sscle_08g063230"/>
<evidence type="ECO:0000313" key="2">
    <source>
        <dbReference type="EMBL" id="APA11553.1"/>
    </source>
</evidence>
<dbReference type="Proteomes" id="UP000177798">
    <property type="component" value="Chromosome 8"/>
</dbReference>
<accession>A0A1D9QAA2</accession>
<dbReference type="OMA" id="GSMPVCH"/>
<evidence type="ECO:0000256" key="1">
    <source>
        <dbReference type="SAM" id="Phobius"/>
    </source>
</evidence>
<feature type="transmembrane region" description="Helical" evidence="1">
    <location>
        <begin position="182"/>
        <end position="205"/>
    </location>
</feature>
<dbReference type="Pfam" id="PF16983">
    <property type="entry name" value="MFS_MOT1"/>
    <property type="match status" value="2"/>
</dbReference>
<organism evidence="2 3">
    <name type="scientific">Sclerotinia sclerotiorum (strain ATCC 18683 / 1980 / Ss-1)</name>
    <name type="common">White mold</name>
    <name type="synonym">Whetzelinia sclerotiorum</name>
    <dbReference type="NCBI Taxonomy" id="665079"/>
    <lineage>
        <taxon>Eukaryota</taxon>
        <taxon>Fungi</taxon>
        <taxon>Dikarya</taxon>
        <taxon>Ascomycota</taxon>
        <taxon>Pezizomycotina</taxon>
        <taxon>Leotiomycetes</taxon>
        <taxon>Helotiales</taxon>
        <taxon>Sclerotiniaceae</taxon>
        <taxon>Sclerotinia</taxon>
    </lineage>
</organism>
<name>A0A1D9QAA2_SCLS1</name>
<feature type="transmembrane region" description="Helical" evidence="1">
    <location>
        <begin position="159"/>
        <end position="175"/>
    </location>
</feature>
<feature type="transmembrane region" description="Helical" evidence="1">
    <location>
        <begin position="262"/>
        <end position="281"/>
    </location>
</feature>
<dbReference type="AlphaFoldDB" id="A0A1D9QAA2"/>
<feature type="transmembrane region" description="Helical" evidence="1">
    <location>
        <begin position="54"/>
        <end position="73"/>
    </location>
</feature>
<proteinExistence type="predicted"/>
<dbReference type="PANTHER" id="PTHR31970:SF9">
    <property type="entry name" value="MOLYBDATE TRANSPORTER 2"/>
    <property type="match status" value="1"/>
</dbReference>
<keyword evidence="1" id="KW-1133">Transmembrane helix</keyword>
<protein>
    <recommendedName>
        <fullName evidence="4">Sulfate transporter</fullName>
    </recommendedName>
</protein>
<dbReference type="GO" id="GO:0015098">
    <property type="term" value="F:molybdate ion transmembrane transporter activity"/>
    <property type="evidence" value="ECO:0007669"/>
    <property type="project" value="InterPro"/>
</dbReference>
<evidence type="ECO:0008006" key="4">
    <source>
        <dbReference type="Google" id="ProtNLM"/>
    </source>
</evidence>
<keyword evidence="1" id="KW-0812">Transmembrane</keyword>
<dbReference type="RefSeq" id="XP_001593551.1">
    <property type="nucleotide sequence ID" value="XM_001593501.1"/>
</dbReference>
<feature type="transmembrane region" description="Helical" evidence="1">
    <location>
        <begin position="301"/>
        <end position="327"/>
    </location>
</feature>
<feature type="transmembrane region" description="Helical" evidence="1">
    <location>
        <begin position="100"/>
        <end position="120"/>
    </location>
</feature>
<feature type="transmembrane region" description="Helical" evidence="1">
    <location>
        <begin position="28"/>
        <end position="47"/>
    </location>
</feature>
<dbReference type="EMBL" id="CP017821">
    <property type="protein sequence ID" value="APA11553.1"/>
    <property type="molecule type" value="Genomic_DNA"/>
</dbReference>
<dbReference type="InterPro" id="IPR031563">
    <property type="entry name" value="MOT1/MOT2"/>
</dbReference>
<gene>
    <name evidence="2" type="ORF">sscle_08g063230</name>
</gene>
<keyword evidence="1" id="KW-0472">Membrane</keyword>
<evidence type="ECO:0000313" key="3">
    <source>
        <dbReference type="Proteomes" id="UP000177798"/>
    </source>
</evidence>
<reference evidence="3" key="1">
    <citation type="journal article" date="2017" name="Genome Biol. Evol.">
        <title>The complete genome sequence of the phytopathogenic fungus Sclerotinia sclerotiorum reveals insights into the genome architecture of broad host range pathogens.</title>
        <authorList>
            <person name="Derbyshire M."/>
            <person name="Denton-Giles M."/>
            <person name="Hegedus D."/>
            <person name="Seifbarghy S."/>
            <person name="Rollins J."/>
            <person name="van Kan J."/>
            <person name="Seidl M.F."/>
            <person name="Faino L."/>
            <person name="Mbengue M."/>
            <person name="Navaud O."/>
            <person name="Raffaele S."/>
            <person name="Hammond-Kosack K."/>
            <person name="Heard S."/>
            <person name="Oliver R."/>
        </authorList>
    </citation>
    <scope>NUCLEOTIDE SEQUENCE [LARGE SCALE GENOMIC DNA]</scope>
    <source>
        <strain evidence="3">ATCC 18683 / 1980 / Ss-1</strain>
    </source>
</reference>
<dbReference type="KEGG" id="ssl:SS1G_04978"/>
<sequence length="462" mass="49696">MTTSFFLRLKARCKNNVAAMRDSPLAEISGAFGDLGTLLPLMIALAVNNSISLSTTLVFSGLWNILTGIAFGIPLPVQPMKAIAAVAISRKFSIEETVSAGYTVAGVVLILSATGLLRWFTCMIPTPVVKGIQVGAGLSLVLSAGSSLLQPLGFTTPNATDNLIWALFAFIALLLTQRFQRFPYALAIFLLGLILSLYITGSSYLPSFQMWHPEIYVPSGTSFKVGALDAGLGQIPLTTLNSIIAVNFLAADLLPNIPAPGVTSIGVSVAFMNLIGGWFGAMPVCHGSGGLAAQYRFGARSGASIIMLGTFKMILGFFFGDTLVGLLKHYPKSLLGIMVVAAGLELAKVGESLNYGARDLWEISESSVGSDSAQPQTIKRHRQLSDDERKERWTVMFMTIGFLLAFKNDGVGFLAGMLCHGFNQSSRLWNTWEGWRIRYGERKTNDATSSLRDEEEQLLSGA</sequence>
<dbReference type="PANTHER" id="PTHR31970">
    <property type="match status" value="1"/>
</dbReference>
<dbReference type="OrthoDB" id="5402974at2759"/>